<organism evidence="2 3">
    <name type="scientific">Symbiodinium microadriaticum</name>
    <name type="common">Dinoflagellate</name>
    <name type="synonym">Zooxanthella microadriatica</name>
    <dbReference type="NCBI Taxonomy" id="2951"/>
    <lineage>
        <taxon>Eukaryota</taxon>
        <taxon>Sar</taxon>
        <taxon>Alveolata</taxon>
        <taxon>Dinophyceae</taxon>
        <taxon>Suessiales</taxon>
        <taxon>Symbiodiniaceae</taxon>
        <taxon>Symbiodinium</taxon>
    </lineage>
</organism>
<dbReference type="EMBL" id="LSRX01000835">
    <property type="protein sequence ID" value="OLP87919.1"/>
    <property type="molecule type" value="Genomic_DNA"/>
</dbReference>
<protein>
    <submittedName>
        <fullName evidence="2">Uncharacterized protein</fullName>
    </submittedName>
</protein>
<feature type="region of interest" description="Disordered" evidence="1">
    <location>
        <begin position="487"/>
        <end position="506"/>
    </location>
</feature>
<dbReference type="Proteomes" id="UP000186817">
    <property type="component" value="Unassembled WGS sequence"/>
</dbReference>
<evidence type="ECO:0000313" key="2">
    <source>
        <dbReference type="EMBL" id="OLP87919.1"/>
    </source>
</evidence>
<accession>A0A1Q9CYB4</accession>
<gene>
    <name evidence="2" type="ORF">AK812_SmicGene30792</name>
</gene>
<name>A0A1Q9CYB4_SYMMI</name>
<sequence length="576" mass="63891">MTSWPDGLRCNYGTQCYRRNAPGLLSLTSLICNPEHLNEHAHPWDDDYLFCCEHIGKKPESDAWGTELGRDQGNLFIFRLEETVEGSYMLPEERGFSHPDQDDWETAVGPGGKEPGTAVEEMVSSFLWNYFCVSLILSIGAVLRASQALLLRNAQHYQVPKHLTPRFCVLPEVSVDMTARLKQLVDATYSAPGLGQGPAQREQQALAQARSSEQYCVKKAELQQEKKTAADCGFEWQVLTTRFWAAYGDRLDAEINADEYSREEDGLYTVLLCAQHGDYDCILGDRIKISGTYREFIVFDTENVYPEQGSEFCWGANRESVKSAGYGPPTEPPRALCSACENSASFAERWAEGTSDMLELLVERDGTRRPVNRRKFAGHAGHSMLLADLSEIFNDMLCSSTPSNTLRISLCLSSVSLPGAVNVSIFRISRPLQSVGETRLAVTNRIGPDKTHDGNDALSILSNIALLLRSSNRHSIHESLTKVLGKPRLNTRPLPQGPGSDDQSHNTKLVPALQAARLGKGKVITGPTAQEVEVCEEVADIMYIVWATTGTLLRSYEQIDNRLQWLAQLKSAIPST</sequence>
<reference evidence="2 3" key="1">
    <citation type="submission" date="2016-02" db="EMBL/GenBank/DDBJ databases">
        <title>Genome analysis of coral dinoflagellate symbionts highlights evolutionary adaptations to a symbiotic lifestyle.</title>
        <authorList>
            <person name="Aranda M."/>
            <person name="Li Y."/>
            <person name="Liew Y.J."/>
            <person name="Baumgarten S."/>
            <person name="Simakov O."/>
            <person name="Wilson M."/>
            <person name="Piel J."/>
            <person name="Ashoor H."/>
            <person name="Bougouffa S."/>
            <person name="Bajic V.B."/>
            <person name="Ryu T."/>
            <person name="Ravasi T."/>
            <person name="Bayer T."/>
            <person name="Micklem G."/>
            <person name="Kim H."/>
            <person name="Bhak J."/>
            <person name="Lajeunesse T.C."/>
            <person name="Voolstra C.R."/>
        </authorList>
    </citation>
    <scope>NUCLEOTIDE SEQUENCE [LARGE SCALE GENOMIC DNA]</scope>
    <source>
        <strain evidence="2 3">CCMP2467</strain>
    </source>
</reference>
<dbReference type="OrthoDB" id="408212at2759"/>
<proteinExistence type="predicted"/>
<evidence type="ECO:0000256" key="1">
    <source>
        <dbReference type="SAM" id="MobiDB-lite"/>
    </source>
</evidence>
<keyword evidence="3" id="KW-1185">Reference proteome</keyword>
<dbReference type="AlphaFoldDB" id="A0A1Q9CYB4"/>
<evidence type="ECO:0000313" key="3">
    <source>
        <dbReference type="Proteomes" id="UP000186817"/>
    </source>
</evidence>
<comment type="caution">
    <text evidence="2">The sequence shown here is derived from an EMBL/GenBank/DDBJ whole genome shotgun (WGS) entry which is preliminary data.</text>
</comment>